<dbReference type="EMBL" id="BFEA01000105">
    <property type="protein sequence ID" value="GBG68758.1"/>
    <property type="molecule type" value="Genomic_DNA"/>
</dbReference>
<name>A0A388KFC8_CHABU</name>
<dbReference type="InterPro" id="IPR050383">
    <property type="entry name" value="GlyoxalaseI/FosfomycinResist"/>
</dbReference>
<dbReference type="OrthoDB" id="5371818at2759"/>
<reference evidence="3 4" key="1">
    <citation type="journal article" date="2018" name="Cell">
        <title>The Chara Genome: Secondary Complexity and Implications for Plant Terrestrialization.</title>
        <authorList>
            <person name="Nishiyama T."/>
            <person name="Sakayama H."/>
            <person name="Vries J.D."/>
            <person name="Buschmann H."/>
            <person name="Saint-Marcoux D."/>
            <person name="Ullrich K.K."/>
            <person name="Haas F.B."/>
            <person name="Vanderstraeten L."/>
            <person name="Becker D."/>
            <person name="Lang D."/>
            <person name="Vosolsobe S."/>
            <person name="Rombauts S."/>
            <person name="Wilhelmsson P.K.I."/>
            <person name="Janitza P."/>
            <person name="Kern R."/>
            <person name="Heyl A."/>
            <person name="Rumpler F."/>
            <person name="Villalobos L.I.A.C."/>
            <person name="Clay J.M."/>
            <person name="Skokan R."/>
            <person name="Toyoda A."/>
            <person name="Suzuki Y."/>
            <person name="Kagoshima H."/>
            <person name="Schijlen E."/>
            <person name="Tajeshwar N."/>
            <person name="Catarino B."/>
            <person name="Hetherington A.J."/>
            <person name="Saltykova A."/>
            <person name="Bonnot C."/>
            <person name="Breuninger H."/>
            <person name="Symeonidi A."/>
            <person name="Radhakrishnan G.V."/>
            <person name="Van Nieuwerburgh F."/>
            <person name="Deforce D."/>
            <person name="Chang C."/>
            <person name="Karol K.G."/>
            <person name="Hedrich R."/>
            <person name="Ulvskov P."/>
            <person name="Glockner G."/>
            <person name="Delwiche C.F."/>
            <person name="Petrasek J."/>
            <person name="Van de Peer Y."/>
            <person name="Friml J."/>
            <person name="Beilby M."/>
            <person name="Dolan L."/>
            <person name="Kohara Y."/>
            <person name="Sugano S."/>
            <person name="Fujiyama A."/>
            <person name="Delaux P.-M."/>
            <person name="Quint M."/>
            <person name="TheiBen G."/>
            <person name="Hagemann M."/>
            <person name="Harholt J."/>
            <person name="Dunand C."/>
            <person name="Zachgo S."/>
            <person name="Langdale J."/>
            <person name="Maumus F."/>
            <person name="Straeten D.V.D."/>
            <person name="Gould S.B."/>
            <person name="Rensing S.A."/>
        </authorList>
    </citation>
    <scope>NUCLEOTIDE SEQUENCE [LARGE SCALE GENOMIC DNA]</scope>
    <source>
        <strain evidence="3 4">S276</strain>
    </source>
</reference>
<dbReference type="Proteomes" id="UP000265515">
    <property type="component" value="Unassembled WGS sequence"/>
</dbReference>
<dbReference type="OMA" id="PDANTWE"/>
<accession>A0A388KFC8</accession>
<evidence type="ECO:0000259" key="2">
    <source>
        <dbReference type="PROSITE" id="PS51819"/>
    </source>
</evidence>
<evidence type="ECO:0000313" key="4">
    <source>
        <dbReference type="Proteomes" id="UP000265515"/>
    </source>
</evidence>
<dbReference type="InterPro" id="IPR037523">
    <property type="entry name" value="VOC_core"/>
</dbReference>
<comment type="caution">
    <text evidence="3">The sequence shown here is derived from an EMBL/GenBank/DDBJ whole genome shotgun (WGS) entry which is preliminary data.</text>
</comment>
<evidence type="ECO:0000256" key="1">
    <source>
        <dbReference type="SAM" id="MobiDB-lite"/>
    </source>
</evidence>
<feature type="region of interest" description="Disordered" evidence="1">
    <location>
        <begin position="33"/>
        <end position="53"/>
    </location>
</feature>
<dbReference type="SUPFAM" id="SSF54593">
    <property type="entry name" value="Glyoxalase/Bleomycin resistance protein/Dihydroxybiphenyl dioxygenase"/>
    <property type="match status" value="1"/>
</dbReference>
<keyword evidence="4" id="KW-1185">Reference proteome</keyword>
<evidence type="ECO:0000313" key="3">
    <source>
        <dbReference type="EMBL" id="GBG68758.1"/>
    </source>
</evidence>
<dbReference type="PROSITE" id="PS51819">
    <property type="entry name" value="VOC"/>
    <property type="match status" value="1"/>
</dbReference>
<dbReference type="InterPro" id="IPR004360">
    <property type="entry name" value="Glyas_Fos-R_dOase_dom"/>
</dbReference>
<feature type="domain" description="VOC" evidence="2">
    <location>
        <begin position="81"/>
        <end position="201"/>
    </location>
</feature>
<dbReference type="PANTHER" id="PTHR21366">
    <property type="entry name" value="GLYOXALASE FAMILY PROTEIN"/>
    <property type="match status" value="1"/>
</dbReference>
<protein>
    <recommendedName>
        <fullName evidence="2">VOC domain-containing protein</fullName>
    </recommendedName>
</protein>
<dbReference type="PANTHER" id="PTHR21366:SF22">
    <property type="entry name" value="VOC DOMAIN-CONTAINING PROTEIN"/>
    <property type="match status" value="1"/>
</dbReference>
<dbReference type="InterPro" id="IPR029068">
    <property type="entry name" value="Glyas_Bleomycin-R_OHBP_Dase"/>
</dbReference>
<gene>
    <name evidence="3" type="ORF">CBR_g3298</name>
</gene>
<dbReference type="CDD" id="cd07245">
    <property type="entry name" value="VOC_like"/>
    <property type="match status" value="1"/>
</dbReference>
<sequence length="201" mass="22574">MAIGPRMPWEQVHQRNCIDSSLPALWLHQGDQNRSHRRHQLMPPNVSMPPSSEAETKILEEMAEDSETTSLSVADEIGFTGVHHVAVLCENLERSLDFYIGVLGLQVNHDRPADKLPYRGSWLWVGEGMIHLMELPNPDPKTGRPEHGGRDRHACISISDITPLQEALDKAGIPYTMSKSGRPALFTRDPDANTWEFVQLP</sequence>
<organism evidence="3 4">
    <name type="scientific">Chara braunii</name>
    <name type="common">Braun's stonewort</name>
    <dbReference type="NCBI Taxonomy" id="69332"/>
    <lineage>
        <taxon>Eukaryota</taxon>
        <taxon>Viridiplantae</taxon>
        <taxon>Streptophyta</taxon>
        <taxon>Charophyceae</taxon>
        <taxon>Charales</taxon>
        <taxon>Characeae</taxon>
        <taxon>Chara</taxon>
    </lineage>
</organism>
<dbReference type="AlphaFoldDB" id="A0A388KFC8"/>
<dbReference type="Gramene" id="GBG68758">
    <property type="protein sequence ID" value="GBG68758"/>
    <property type="gene ID" value="CBR_g3298"/>
</dbReference>
<dbReference type="Gene3D" id="3.10.180.10">
    <property type="entry name" value="2,3-Dihydroxybiphenyl 1,2-Dioxygenase, domain 1"/>
    <property type="match status" value="1"/>
</dbReference>
<dbReference type="Pfam" id="PF00903">
    <property type="entry name" value="Glyoxalase"/>
    <property type="match status" value="1"/>
</dbReference>
<proteinExistence type="predicted"/>